<dbReference type="AlphaFoldDB" id="A0A250VSV7"/>
<keyword evidence="3" id="KW-1185">Reference proteome</keyword>
<gene>
    <name evidence="2" type="ORF">SO3561_08898</name>
</gene>
<name>A0A250VSV7_STROL</name>
<sequence>MRVRVLEEFTAYWNYAVTTFHKDAELEGDQARHFADNAPEGSVEILEADPEPPQAPKEPPAEPEQQEEGDGPPVDGTIDDLMSWVDGDRERAAQALAAEQAKDKPRSTVVKRLTALADAEE</sequence>
<dbReference type="RefSeq" id="WP_067382906.1">
    <property type="nucleotide sequence ID" value="NZ_BDQI01000034.1"/>
</dbReference>
<dbReference type="EMBL" id="BDQI01000034">
    <property type="protein sequence ID" value="GAX57328.1"/>
    <property type="molecule type" value="Genomic_DNA"/>
</dbReference>
<organism evidence="2 3">
    <name type="scientific">Streptomyces olivochromogenes</name>
    <dbReference type="NCBI Taxonomy" id="1963"/>
    <lineage>
        <taxon>Bacteria</taxon>
        <taxon>Bacillati</taxon>
        <taxon>Actinomycetota</taxon>
        <taxon>Actinomycetes</taxon>
        <taxon>Kitasatosporales</taxon>
        <taxon>Streptomycetaceae</taxon>
        <taxon>Streptomyces</taxon>
    </lineage>
</organism>
<dbReference type="STRING" id="1963.AQJ27_44840"/>
<evidence type="ECO:0000256" key="1">
    <source>
        <dbReference type="SAM" id="MobiDB-lite"/>
    </source>
</evidence>
<accession>A0A250VSV7</accession>
<comment type="caution">
    <text evidence="2">The sequence shown here is derived from an EMBL/GenBank/DDBJ whole genome shotgun (WGS) entry which is preliminary data.</text>
</comment>
<evidence type="ECO:0000313" key="3">
    <source>
        <dbReference type="Proteomes" id="UP000217446"/>
    </source>
</evidence>
<evidence type="ECO:0000313" key="2">
    <source>
        <dbReference type="EMBL" id="GAX57328.1"/>
    </source>
</evidence>
<protein>
    <submittedName>
        <fullName evidence="2">Uncharacterized protein</fullName>
    </submittedName>
</protein>
<feature type="region of interest" description="Disordered" evidence="1">
    <location>
        <begin position="36"/>
        <end position="81"/>
    </location>
</feature>
<dbReference type="Proteomes" id="UP000217446">
    <property type="component" value="Unassembled WGS sequence"/>
</dbReference>
<reference evidence="3" key="1">
    <citation type="submission" date="2017-05" db="EMBL/GenBank/DDBJ databases">
        <title>Streptomyces olivochromogenes NBRC 3561 whole genome shotgun sequence.</title>
        <authorList>
            <person name="Dohra H."/>
            <person name="Kodani S."/>
        </authorList>
    </citation>
    <scope>NUCLEOTIDE SEQUENCE [LARGE SCALE GENOMIC DNA]</scope>
    <source>
        <strain evidence="3">NBRC 3561</strain>
    </source>
</reference>
<proteinExistence type="predicted"/>